<dbReference type="EMBL" id="WTYH01000001">
    <property type="protein sequence ID" value="MXO94097.1"/>
    <property type="molecule type" value="Genomic_DNA"/>
</dbReference>
<comment type="caution">
    <text evidence="1">The sequence shown here is derived from an EMBL/GenBank/DDBJ whole genome shotgun (WGS) entry which is preliminary data.</text>
</comment>
<dbReference type="InterPro" id="IPR003772">
    <property type="entry name" value="YceD"/>
</dbReference>
<dbReference type="Proteomes" id="UP000460626">
    <property type="component" value="Unassembled WGS sequence"/>
</dbReference>
<protein>
    <submittedName>
        <fullName evidence="1">DUF177 domain-containing protein</fullName>
    </submittedName>
</protein>
<name>A0A845A588_9SPHN</name>
<dbReference type="OrthoDB" id="8443793at2"/>
<evidence type="ECO:0000313" key="2">
    <source>
        <dbReference type="Proteomes" id="UP000460626"/>
    </source>
</evidence>
<dbReference type="AlphaFoldDB" id="A0A845A588"/>
<accession>A0A845A588</accession>
<dbReference type="RefSeq" id="WP_131453358.1">
    <property type="nucleotide sequence ID" value="NZ_BMJK01000002.1"/>
</dbReference>
<gene>
    <name evidence="1" type="ORF">GRI62_10870</name>
</gene>
<keyword evidence="2" id="KW-1185">Reference proteome</keyword>
<dbReference type="Pfam" id="PF02620">
    <property type="entry name" value="YceD"/>
    <property type="match status" value="1"/>
</dbReference>
<reference evidence="1 2" key="1">
    <citation type="submission" date="2019-12" db="EMBL/GenBank/DDBJ databases">
        <title>Genomic-based taxomic classification of the family Erythrobacteraceae.</title>
        <authorList>
            <person name="Xu L."/>
        </authorList>
    </citation>
    <scope>NUCLEOTIDE SEQUENCE [LARGE SCALE GENOMIC DNA]</scope>
    <source>
        <strain evidence="1 2">RC4-10-4</strain>
    </source>
</reference>
<proteinExistence type="predicted"/>
<organism evidence="1 2">
    <name type="scientific">Aurantiacibacter arachoides</name>
    <dbReference type="NCBI Taxonomy" id="1850444"/>
    <lineage>
        <taxon>Bacteria</taxon>
        <taxon>Pseudomonadati</taxon>
        <taxon>Pseudomonadota</taxon>
        <taxon>Alphaproteobacteria</taxon>
        <taxon>Sphingomonadales</taxon>
        <taxon>Erythrobacteraceae</taxon>
        <taxon>Aurantiacibacter</taxon>
    </lineage>
</organism>
<sequence>MSEAPEFSRMVDLRSIGNAPVDLVASESECAALAARFGLVSIERLEARVDLLPDGAVVEASGTLIADFVQSCAVSGEDLSMSINEPFTVRFVPAGDEPGVPDQEIELDEDELDEVFYDGTALDLGEAVAQSLALAIDPFATGPTADDARRAHGLIEEGSAGPLAEALKGLKLS</sequence>
<evidence type="ECO:0000313" key="1">
    <source>
        <dbReference type="EMBL" id="MXO94097.1"/>
    </source>
</evidence>